<dbReference type="Proteomes" id="UP000830671">
    <property type="component" value="Chromosome 3"/>
</dbReference>
<dbReference type="EMBL" id="CP019475">
    <property type="protein sequence ID" value="UQC80605.1"/>
    <property type="molecule type" value="Genomic_DNA"/>
</dbReference>
<dbReference type="RefSeq" id="XP_049142235.1">
    <property type="nucleotide sequence ID" value="XM_049285092.1"/>
</dbReference>
<evidence type="ECO:0000313" key="2">
    <source>
        <dbReference type="Proteomes" id="UP000830671"/>
    </source>
</evidence>
<gene>
    <name evidence="1" type="ORF">CLUP02_06088</name>
</gene>
<proteinExistence type="predicted"/>
<accession>A0A9Q8SPC7</accession>
<dbReference type="AlphaFoldDB" id="A0A9Q8SPC7"/>
<keyword evidence="2" id="KW-1185">Reference proteome</keyword>
<reference evidence="1" key="1">
    <citation type="journal article" date="2021" name="Mol. Plant Microbe Interact.">
        <title>Complete Genome Sequence of the Plant-Pathogenic Fungus Colletotrichum lupini.</title>
        <authorList>
            <person name="Baroncelli R."/>
            <person name="Pensec F."/>
            <person name="Da Lio D."/>
            <person name="Boufleur T."/>
            <person name="Vicente I."/>
            <person name="Sarrocco S."/>
            <person name="Picot A."/>
            <person name="Baraldi E."/>
            <person name="Sukno S."/>
            <person name="Thon M."/>
            <person name="Le Floch G."/>
        </authorList>
    </citation>
    <scope>NUCLEOTIDE SEQUENCE</scope>
    <source>
        <strain evidence="1">IMI 504893</strain>
    </source>
</reference>
<sequence>MFTPLCNPIGSPLEAQRAITLRCQQQSHPGPTLTYSTVPAGMLATFEKNPHPMIPPQMLVFRILAGPSCFCGIPS</sequence>
<dbReference type="KEGG" id="clup:CLUP02_06088"/>
<evidence type="ECO:0000313" key="1">
    <source>
        <dbReference type="EMBL" id="UQC80605.1"/>
    </source>
</evidence>
<protein>
    <submittedName>
        <fullName evidence="1">Uncharacterized protein</fullName>
    </submittedName>
</protein>
<dbReference type="GeneID" id="73340102"/>
<organism evidence="1 2">
    <name type="scientific">Colletotrichum lupini</name>
    <dbReference type="NCBI Taxonomy" id="145971"/>
    <lineage>
        <taxon>Eukaryota</taxon>
        <taxon>Fungi</taxon>
        <taxon>Dikarya</taxon>
        <taxon>Ascomycota</taxon>
        <taxon>Pezizomycotina</taxon>
        <taxon>Sordariomycetes</taxon>
        <taxon>Hypocreomycetidae</taxon>
        <taxon>Glomerellales</taxon>
        <taxon>Glomerellaceae</taxon>
        <taxon>Colletotrichum</taxon>
        <taxon>Colletotrichum acutatum species complex</taxon>
    </lineage>
</organism>
<name>A0A9Q8SPC7_9PEZI</name>